<sequence>MNLFSPELSRQRVCERQNSDGTRSVTFKENDVTITVTFNHPTPDAIHRFTHSLHTILRHQLDEETSGGR</sequence>
<evidence type="ECO:0000313" key="2">
    <source>
        <dbReference type="EMBL" id="MFD1674809.1"/>
    </source>
</evidence>
<feature type="region of interest" description="Disordered" evidence="1">
    <location>
        <begin position="1"/>
        <end position="22"/>
    </location>
</feature>
<dbReference type="EMBL" id="JBHUCX010000021">
    <property type="protein sequence ID" value="MFD1674809.1"/>
    <property type="molecule type" value="Genomic_DNA"/>
</dbReference>
<reference evidence="3" key="1">
    <citation type="journal article" date="2019" name="Int. J. Syst. Evol. Microbiol.">
        <title>The Global Catalogue of Microorganisms (GCM) 10K type strain sequencing project: providing services to taxonomists for standard genome sequencing and annotation.</title>
        <authorList>
            <consortium name="The Broad Institute Genomics Platform"/>
            <consortium name="The Broad Institute Genome Sequencing Center for Infectious Disease"/>
            <person name="Wu L."/>
            <person name="Ma J."/>
        </authorList>
    </citation>
    <scope>NUCLEOTIDE SEQUENCE [LARGE SCALE GENOMIC DNA]</scope>
    <source>
        <strain evidence="3">CGMCC 1.12286</strain>
    </source>
</reference>
<dbReference type="Proteomes" id="UP001597079">
    <property type="component" value="Unassembled WGS sequence"/>
</dbReference>
<proteinExistence type="predicted"/>
<dbReference type="RefSeq" id="WP_377942679.1">
    <property type="nucleotide sequence ID" value="NZ_JBHUCX010000021.1"/>
</dbReference>
<evidence type="ECO:0000256" key="1">
    <source>
        <dbReference type="SAM" id="MobiDB-lite"/>
    </source>
</evidence>
<keyword evidence="3" id="KW-1185">Reference proteome</keyword>
<name>A0ABW4JG05_9BACL</name>
<feature type="compositionally biased region" description="Basic and acidic residues" evidence="1">
    <location>
        <begin position="9"/>
        <end position="18"/>
    </location>
</feature>
<organism evidence="2 3">
    <name type="scientific">Alicyclobacillus fodiniaquatilis</name>
    <dbReference type="NCBI Taxonomy" id="1661150"/>
    <lineage>
        <taxon>Bacteria</taxon>
        <taxon>Bacillati</taxon>
        <taxon>Bacillota</taxon>
        <taxon>Bacilli</taxon>
        <taxon>Bacillales</taxon>
        <taxon>Alicyclobacillaceae</taxon>
        <taxon>Alicyclobacillus</taxon>
    </lineage>
</organism>
<gene>
    <name evidence="2" type="ORF">ACFSB2_08875</name>
</gene>
<accession>A0ABW4JG05</accession>
<protein>
    <submittedName>
        <fullName evidence="2">Uncharacterized protein</fullName>
    </submittedName>
</protein>
<evidence type="ECO:0000313" key="3">
    <source>
        <dbReference type="Proteomes" id="UP001597079"/>
    </source>
</evidence>
<comment type="caution">
    <text evidence="2">The sequence shown here is derived from an EMBL/GenBank/DDBJ whole genome shotgun (WGS) entry which is preliminary data.</text>
</comment>